<evidence type="ECO:0000256" key="4">
    <source>
        <dbReference type="ARBA" id="ARBA00022967"/>
    </source>
</evidence>
<evidence type="ECO:0000313" key="12">
    <source>
        <dbReference type="Proteomes" id="UP000639338"/>
    </source>
</evidence>
<dbReference type="InterPro" id="IPR042128">
    <property type="entry name" value="NuoE_dom"/>
</dbReference>
<dbReference type="PANTHER" id="PTHR10371">
    <property type="entry name" value="NADH DEHYDROGENASE UBIQUINONE FLAVOPROTEIN 2, MITOCHONDRIAL"/>
    <property type="match status" value="1"/>
</dbReference>
<dbReference type="FunFam" id="3.40.30.10:FF:000022">
    <property type="entry name" value="NADH dehydrogenase flavoprotein 2, mitochondrial"/>
    <property type="match status" value="1"/>
</dbReference>
<keyword evidence="3 9" id="KW-0479">Metal-binding</keyword>
<feature type="binding site" evidence="9">
    <location>
        <position position="128"/>
    </location>
    <ligand>
        <name>[2Fe-2S] cluster</name>
        <dbReference type="ChEBI" id="CHEBI:190135"/>
    </ligand>
</feature>
<dbReference type="GO" id="GO:0006120">
    <property type="term" value="P:mitochondrial electron transport, NADH to ubiquinone"/>
    <property type="evidence" value="ECO:0007669"/>
    <property type="project" value="UniProtKB-ARBA"/>
</dbReference>
<dbReference type="PANTHER" id="PTHR10371:SF3">
    <property type="entry name" value="NADH DEHYDROGENASE [UBIQUINONE] FLAVOPROTEIN 2, MITOCHONDRIAL"/>
    <property type="match status" value="1"/>
</dbReference>
<protein>
    <recommendedName>
        <fullName evidence="13">NADH dehydrogenase [ubiquinone] flavoprotein 2, mitochondrial</fullName>
    </recommendedName>
</protein>
<dbReference type="InterPro" id="IPR002023">
    <property type="entry name" value="NuoE-like"/>
</dbReference>
<evidence type="ECO:0008006" key="13">
    <source>
        <dbReference type="Google" id="ProtNLM"/>
    </source>
</evidence>
<dbReference type="GO" id="GO:1902494">
    <property type="term" value="C:catalytic complex"/>
    <property type="evidence" value="ECO:0007669"/>
    <property type="project" value="UniProtKB-ARBA"/>
</dbReference>
<dbReference type="InterPro" id="IPR041921">
    <property type="entry name" value="NuoE_N"/>
</dbReference>
<dbReference type="Gene3D" id="3.40.30.10">
    <property type="entry name" value="Glutaredoxin"/>
    <property type="match status" value="1"/>
</dbReference>
<evidence type="ECO:0000313" key="11">
    <source>
        <dbReference type="EMBL" id="KAF7993405.1"/>
    </source>
</evidence>
<dbReference type="InterPro" id="IPR036249">
    <property type="entry name" value="Thioredoxin-like_sf"/>
</dbReference>
<keyword evidence="4" id="KW-1278">Translocase</keyword>
<dbReference type="OrthoDB" id="10254187at2759"/>
<dbReference type="Pfam" id="PF01257">
    <property type="entry name" value="2Fe-2S_thioredx"/>
    <property type="match status" value="1"/>
</dbReference>
<keyword evidence="12" id="KW-1185">Reference proteome</keyword>
<comment type="caution">
    <text evidence="11">The sequence shown here is derived from an EMBL/GenBank/DDBJ whole genome shotgun (WGS) entry which is preliminary data.</text>
</comment>
<dbReference type="GO" id="GO:0098796">
    <property type="term" value="C:membrane protein complex"/>
    <property type="evidence" value="ECO:0007669"/>
    <property type="project" value="UniProtKB-ARBA"/>
</dbReference>
<accession>A0A834XTX6</accession>
<sequence length="243" mass="26695">MLATIGKKCSSTVLKNIRQLHVSASQSSDHLFVHRDSEQDNPNIPFDFNDANKKRIEAILAIYPEGHKRGAMMPLLDLAQRQHGWLPISAMHKVAEIIGVSNMRVYEVATFYTMFNRRPMGKYHVQICTCTPCWLRDSDSILKAVEEATNCKVGGTSDDKLFTISEVECLGACANAPMLQVNDDYYEDLTADTTKAIINKLKSGDRPTPGPQTKTRFAADPSGGLTSLTAPPPGPGEGVRSDL</sequence>
<dbReference type="GO" id="GO:0051537">
    <property type="term" value="F:2 iron, 2 sulfur cluster binding"/>
    <property type="evidence" value="ECO:0007669"/>
    <property type="project" value="UniProtKB-KW"/>
</dbReference>
<dbReference type="CDD" id="cd03064">
    <property type="entry name" value="TRX_Fd_NuoE"/>
    <property type="match status" value="1"/>
</dbReference>
<evidence type="ECO:0000256" key="8">
    <source>
        <dbReference type="ARBA" id="ARBA00034078"/>
    </source>
</evidence>
<comment type="cofactor">
    <cofactor evidence="8">
        <name>[2Fe-2S] cluster</name>
        <dbReference type="ChEBI" id="CHEBI:190135"/>
    </cofactor>
</comment>
<dbReference type="PIRSF" id="PIRSF000216">
    <property type="entry name" value="NADH_DH_24kDa"/>
    <property type="match status" value="1"/>
</dbReference>
<feature type="binding site" evidence="9">
    <location>
        <position position="173"/>
    </location>
    <ligand>
        <name>[2Fe-2S] cluster</name>
        <dbReference type="ChEBI" id="CHEBI:190135"/>
    </ligand>
</feature>
<reference evidence="11 12" key="1">
    <citation type="submission" date="2020-08" db="EMBL/GenBank/DDBJ databases">
        <title>Aphidius gifuensis genome sequencing and assembly.</title>
        <authorList>
            <person name="Du Z."/>
        </authorList>
    </citation>
    <scope>NUCLEOTIDE SEQUENCE [LARGE SCALE GENOMIC DNA]</scope>
    <source>
        <strain evidence="11">YNYX2018</strain>
        <tissue evidence="11">Adults</tissue>
    </source>
</reference>
<dbReference type="GO" id="GO:0046872">
    <property type="term" value="F:metal ion binding"/>
    <property type="evidence" value="ECO:0007669"/>
    <property type="project" value="UniProtKB-KW"/>
</dbReference>
<organism evidence="11 12">
    <name type="scientific">Aphidius gifuensis</name>
    <name type="common">Parasitoid wasp</name>
    <dbReference type="NCBI Taxonomy" id="684658"/>
    <lineage>
        <taxon>Eukaryota</taxon>
        <taxon>Metazoa</taxon>
        <taxon>Ecdysozoa</taxon>
        <taxon>Arthropoda</taxon>
        <taxon>Hexapoda</taxon>
        <taxon>Insecta</taxon>
        <taxon>Pterygota</taxon>
        <taxon>Neoptera</taxon>
        <taxon>Endopterygota</taxon>
        <taxon>Hymenoptera</taxon>
        <taxon>Apocrita</taxon>
        <taxon>Ichneumonoidea</taxon>
        <taxon>Braconidae</taxon>
        <taxon>Aphidiinae</taxon>
        <taxon>Aphidius</taxon>
    </lineage>
</organism>
<dbReference type="NCBIfam" id="NF005725">
    <property type="entry name" value="PRK07539.1-5"/>
    <property type="match status" value="1"/>
</dbReference>
<keyword evidence="6 9" id="KW-0411">Iron-sulfur</keyword>
<evidence type="ECO:0000256" key="2">
    <source>
        <dbReference type="ARBA" id="ARBA00022714"/>
    </source>
</evidence>
<dbReference type="GO" id="GO:0008137">
    <property type="term" value="F:NADH dehydrogenase (ubiquinone) activity"/>
    <property type="evidence" value="ECO:0007669"/>
    <property type="project" value="UniProtKB-ARBA"/>
</dbReference>
<dbReference type="GO" id="GO:0003954">
    <property type="term" value="F:NADH dehydrogenase activity"/>
    <property type="evidence" value="ECO:0007669"/>
    <property type="project" value="TreeGrafter"/>
</dbReference>
<evidence type="ECO:0000256" key="6">
    <source>
        <dbReference type="ARBA" id="ARBA00023014"/>
    </source>
</evidence>
<evidence type="ECO:0000256" key="1">
    <source>
        <dbReference type="ARBA" id="ARBA00010643"/>
    </source>
</evidence>
<dbReference type="SUPFAM" id="SSF52833">
    <property type="entry name" value="Thioredoxin-like"/>
    <property type="match status" value="1"/>
</dbReference>
<name>A0A834XTX6_APHGI</name>
<gene>
    <name evidence="11" type="ORF">HCN44_007908</name>
</gene>
<proteinExistence type="inferred from homology"/>
<evidence type="ECO:0000256" key="3">
    <source>
        <dbReference type="ARBA" id="ARBA00022723"/>
    </source>
</evidence>
<keyword evidence="5 9" id="KW-0408">Iron</keyword>
<feature type="binding site" evidence="9">
    <location>
        <position position="169"/>
    </location>
    <ligand>
        <name>[2Fe-2S] cluster</name>
        <dbReference type="ChEBI" id="CHEBI:190135"/>
    </ligand>
</feature>
<dbReference type="EMBL" id="JACMRX010000003">
    <property type="protein sequence ID" value="KAF7993405.1"/>
    <property type="molecule type" value="Genomic_DNA"/>
</dbReference>
<comment type="similarity">
    <text evidence="1">Belongs to the complex I 24 kDa subunit family.</text>
</comment>
<keyword evidence="7" id="KW-0520">NAD</keyword>
<feature type="region of interest" description="Disordered" evidence="10">
    <location>
        <begin position="201"/>
        <end position="243"/>
    </location>
</feature>
<feature type="binding site" evidence="9">
    <location>
        <position position="133"/>
    </location>
    <ligand>
        <name>[2Fe-2S] cluster</name>
        <dbReference type="ChEBI" id="CHEBI:190135"/>
    </ligand>
</feature>
<dbReference type="AlphaFoldDB" id="A0A834XTX6"/>
<dbReference type="GO" id="GO:0005743">
    <property type="term" value="C:mitochondrial inner membrane"/>
    <property type="evidence" value="ECO:0007669"/>
    <property type="project" value="UniProtKB-ARBA"/>
</dbReference>
<dbReference type="FunFam" id="1.10.10.1590:FF:000001">
    <property type="entry name" value="NADH-quinone oxidoreductase subunit E"/>
    <property type="match status" value="1"/>
</dbReference>
<dbReference type="NCBIfam" id="TIGR01958">
    <property type="entry name" value="nuoE_fam"/>
    <property type="match status" value="1"/>
</dbReference>
<evidence type="ECO:0000256" key="10">
    <source>
        <dbReference type="SAM" id="MobiDB-lite"/>
    </source>
</evidence>
<dbReference type="PROSITE" id="PS01099">
    <property type="entry name" value="COMPLEX1_24K"/>
    <property type="match status" value="1"/>
</dbReference>
<dbReference type="Proteomes" id="UP000639338">
    <property type="component" value="Unassembled WGS sequence"/>
</dbReference>
<evidence type="ECO:0000256" key="5">
    <source>
        <dbReference type="ARBA" id="ARBA00023004"/>
    </source>
</evidence>
<evidence type="ECO:0000256" key="9">
    <source>
        <dbReference type="PIRSR" id="PIRSR000216-1"/>
    </source>
</evidence>
<comment type="cofactor">
    <cofactor evidence="9">
        <name>[2Fe-2S] cluster</name>
        <dbReference type="ChEBI" id="CHEBI:190135"/>
    </cofactor>
    <text evidence="9">Binds 1 [2Fe-2S] cluster.</text>
</comment>
<evidence type="ECO:0000256" key="7">
    <source>
        <dbReference type="ARBA" id="ARBA00023027"/>
    </source>
</evidence>
<keyword evidence="2 9" id="KW-0001">2Fe-2S</keyword>
<dbReference type="Gene3D" id="1.10.10.1590">
    <property type="entry name" value="NADH-quinone oxidoreductase subunit E"/>
    <property type="match status" value="1"/>
</dbReference>